<dbReference type="GO" id="GO:0006357">
    <property type="term" value="P:regulation of transcription by RNA polymerase II"/>
    <property type="evidence" value="ECO:0007669"/>
    <property type="project" value="TreeGrafter"/>
</dbReference>
<dbReference type="GO" id="GO:0000785">
    <property type="term" value="C:chromatin"/>
    <property type="evidence" value="ECO:0007669"/>
    <property type="project" value="TreeGrafter"/>
</dbReference>
<dbReference type="CDD" id="cd14456">
    <property type="entry name" value="Menin"/>
    <property type="match status" value="1"/>
</dbReference>
<dbReference type="GO" id="GO:0035097">
    <property type="term" value="C:histone methyltransferase complex"/>
    <property type="evidence" value="ECO:0007669"/>
    <property type="project" value="TreeGrafter"/>
</dbReference>
<evidence type="ECO:0000256" key="4">
    <source>
        <dbReference type="ARBA" id="ARBA00022553"/>
    </source>
</evidence>
<evidence type="ECO:0000256" key="2">
    <source>
        <dbReference type="ARBA" id="ARBA00021162"/>
    </source>
</evidence>
<dbReference type="PANTHER" id="PTHR12693">
    <property type="entry name" value="MENIN"/>
    <property type="match status" value="1"/>
</dbReference>
<dbReference type="PANTHER" id="PTHR12693:SF3">
    <property type="entry name" value="MENIN"/>
    <property type="match status" value="1"/>
</dbReference>
<proteinExistence type="evidence at transcript level"/>
<feature type="compositionally biased region" description="Polar residues" evidence="10">
    <location>
        <begin position="494"/>
        <end position="510"/>
    </location>
</feature>
<feature type="compositionally biased region" description="Basic and acidic residues" evidence="10">
    <location>
        <begin position="450"/>
        <end position="462"/>
    </location>
</feature>
<dbReference type="InterPro" id="IPR007747">
    <property type="entry name" value="Menin"/>
</dbReference>
<keyword evidence="7" id="KW-0238">DNA-binding</keyword>
<name>A0A6F9D832_9ASCI</name>
<dbReference type="GO" id="GO:0000403">
    <property type="term" value="F:Y-form DNA binding"/>
    <property type="evidence" value="ECO:0007669"/>
    <property type="project" value="TreeGrafter"/>
</dbReference>
<protein>
    <recommendedName>
        <fullName evidence="2">Menin</fullName>
    </recommendedName>
</protein>
<evidence type="ECO:0000256" key="6">
    <source>
        <dbReference type="ARBA" id="ARBA00023015"/>
    </source>
</evidence>
<keyword evidence="4" id="KW-0597">Phosphoprotein</keyword>
<dbReference type="Pfam" id="PF05053">
    <property type="entry name" value="Menin"/>
    <property type="match status" value="2"/>
</dbReference>
<sequence>MKDIIGKSEQSHFPICSCEAFIKLVEEHLDKNEVPNLTFLSILFGYLEHELTVSRIILSDHSSDSETDKSFQNTTKQTAPDPEVLENKNVEVPFPTLELDVVQGLYEQFVLFMKANVDKSLPEYTTENGCATSPLCKYISDLMWNGLLRSYHKDKAHIQSLFSYFTGRQLDCFGLAFSVVAACQVLKYDDVHLVVSGDHAWVVCGNEEKDMVEVTWHGKGNEDKRGLAVDSGCTYKNWIYYGGKPVICDRWMELVAMLISVNPSIDSHTESEELQMIQHKLLHKLYQKGYMDRYPMALGTFAELQEGQQLGDDSAEVIHMKAVQTVKEIYDDLHIFPYCSQGHFYMRQKRFKEAIASWAKAAQVASKYNYGKDDEEVYKEMIDIANDLIPTSLRGGQLGEDKECYFDVIRFYDGVCLWEEGSSTPILHSWWARYFTLSVSRFPSVVRESYADDPEKQDDGNLLRRSSRSLGSPSINSEASSSSTCEKEDKFTSPKISATGESSCKQPTNEPETKLLLRSHKMKALKDILTSGKKINTQAVGLLLTAQSQVQFVKRRSTVGDYSIEYKRSRKSKDLES</sequence>
<dbReference type="GO" id="GO:0006325">
    <property type="term" value="P:chromatin organization"/>
    <property type="evidence" value="ECO:0007669"/>
    <property type="project" value="UniProtKB-KW"/>
</dbReference>
<dbReference type="EMBL" id="LR783559">
    <property type="protein sequence ID" value="CAB3227494.1"/>
    <property type="molecule type" value="mRNA"/>
</dbReference>
<keyword evidence="9" id="KW-0539">Nucleus</keyword>
<organism evidence="11">
    <name type="scientific">Phallusia mammillata</name>
    <dbReference type="NCBI Taxonomy" id="59560"/>
    <lineage>
        <taxon>Eukaryota</taxon>
        <taxon>Metazoa</taxon>
        <taxon>Chordata</taxon>
        <taxon>Tunicata</taxon>
        <taxon>Ascidiacea</taxon>
        <taxon>Phlebobranchia</taxon>
        <taxon>Ascidiidae</taxon>
        <taxon>Phallusia</taxon>
    </lineage>
</organism>
<evidence type="ECO:0000256" key="7">
    <source>
        <dbReference type="ARBA" id="ARBA00023125"/>
    </source>
</evidence>
<dbReference type="GO" id="GO:0045786">
    <property type="term" value="P:negative regulation of cell cycle"/>
    <property type="evidence" value="ECO:0007669"/>
    <property type="project" value="TreeGrafter"/>
</dbReference>
<keyword evidence="3" id="KW-0678">Repressor</keyword>
<evidence type="ECO:0000256" key="3">
    <source>
        <dbReference type="ARBA" id="ARBA00022491"/>
    </source>
</evidence>
<evidence type="ECO:0000256" key="5">
    <source>
        <dbReference type="ARBA" id="ARBA00022853"/>
    </source>
</evidence>
<reference evidence="11" key="1">
    <citation type="submission" date="2020-04" db="EMBL/GenBank/DDBJ databases">
        <authorList>
            <person name="Neveu A P."/>
        </authorList>
    </citation>
    <scope>NUCLEOTIDE SEQUENCE</scope>
    <source>
        <tissue evidence="11">Whole embryo</tissue>
    </source>
</reference>
<keyword evidence="5" id="KW-0156">Chromatin regulator</keyword>
<dbReference type="GO" id="GO:0000976">
    <property type="term" value="F:transcription cis-regulatory region binding"/>
    <property type="evidence" value="ECO:0007669"/>
    <property type="project" value="TreeGrafter"/>
</dbReference>
<dbReference type="GO" id="GO:0008285">
    <property type="term" value="P:negative regulation of cell population proliferation"/>
    <property type="evidence" value="ECO:0007669"/>
    <property type="project" value="TreeGrafter"/>
</dbReference>
<dbReference type="AlphaFoldDB" id="A0A6F9D832"/>
<feature type="compositionally biased region" description="Low complexity" evidence="10">
    <location>
        <begin position="468"/>
        <end position="483"/>
    </location>
</feature>
<keyword evidence="6" id="KW-0805">Transcription regulation</keyword>
<dbReference type="GO" id="GO:0003682">
    <property type="term" value="F:chromatin binding"/>
    <property type="evidence" value="ECO:0007669"/>
    <property type="project" value="TreeGrafter"/>
</dbReference>
<evidence type="ECO:0000256" key="8">
    <source>
        <dbReference type="ARBA" id="ARBA00023163"/>
    </source>
</evidence>
<keyword evidence="8" id="KW-0804">Transcription</keyword>
<evidence type="ECO:0000256" key="9">
    <source>
        <dbReference type="ARBA" id="ARBA00023242"/>
    </source>
</evidence>
<gene>
    <name evidence="11" type="primary">Calu-003</name>
</gene>
<feature type="region of interest" description="Disordered" evidence="10">
    <location>
        <begin position="450"/>
        <end position="513"/>
    </location>
</feature>
<feature type="region of interest" description="Disordered" evidence="10">
    <location>
        <begin position="63"/>
        <end position="83"/>
    </location>
</feature>
<evidence type="ECO:0000313" key="11">
    <source>
        <dbReference type="EMBL" id="CAB3227494.1"/>
    </source>
</evidence>
<evidence type="ECO:0000256" key="1">
    <source>
        <dbReference type="ARBA" id="ARBA00004123"/>
    </source>
</evidence>
<accession>A0A6F9D832</accession>
<comment type="subcellular location">
    <subcellularLocation>
        <location evidence="1">Nucleus</location>
    </subcellularLocation>
</comment>
<evidence type="ECO:0000256" key="10">
    <source>
        <dbReference type="SAM" id="MobiDB-lite"/>
    </source>
</evidence>